<feature type="transmembrane region" description="Helical" evidence="6">
    <location>
        <begin position="109"/>
        <end position="131"/>
    </location>
</feature>
<evidence type="ECO:0000256" key="1">
    <source>
        <dbReference type="ARBA" id="ARBA00004141"/>
    </source>
</evidence>
<feature type="transmembrane region" description="Helical" evidence="6">
    <location>
        <begin position="336"/>
        <end position="355"/>
    </location>
</feature>
<dbReference type="Gene3D" id="1.20.1250.20">
    <property type="entry name" value="MFS general substrate transporter like domains"/>
    <property type="match status" value="2"/>
</dbReference>
<feature type="transmembrane region" description="Helical" evidence="6">
    <location>
        <begin position="168"/>
        <end position="189"/>
    </location>
</feature>
<feature type="transmembrane region" description="Helical" evidence="6">
    <location>
        <begin position="270"/>
        <end position="294"/>
    </location>
</feature>
<comment type="subcellular location">
    <subcellularLocation>
        <location evidence="1">Membrane</location>
        <topology evidence="1">Multi-pass membrane protein</topology>
    </subcellularLocation>
</comment>
<evidence type="ECO:0000256" key="3">
    <source>
        <dbReference type="ARBA" id="ARBA00022692"/>
    </source>
</evidence>
<dbReference type="FunFam" id="1.20.1250.20:FF:000013">
    <property type="entry name" value="MFS general substrate transporter"/>
    <property type="match status" value="1"/>
</dbReference>
<keyword evidence="9" id="KW-1185">Reference proteome</keyword>
<feature type="transmembrane region" description="Helical" evidence="6">
    <location>
        <begin position="394"/>
        <end position="414"/>
    </location>
</feature>
<dbReference type="Pfam" id="PF07690">
    <property type="entry name" value="MFS_1"/>
    <property type="match status" value="1"/>
</dbReference>
<feature type="transmembrane region" description="Helical" evidence="6">
    <location>
        <begin position="41"/>
        <end position="58"/>
    </location>
</feature>
<dbReference type="GO" id="GO:0016020">
    <property type="term" value="C:membrane"/>
    <property type="evidence" value="ECO:0007669"/>
    <property type="project" value="UniProtKB-SubCell"/>
</dbReference>
<dbReference type="EMBL" id="JAXLQG010000020">
    <property type="protein sequence ID" value="KAK5530117.1"/>
    <property type="molecule type" value="Genomic_DNA"/>
</dbReference>
<dbReference type="AlphaFoldDB" id="A0AAV9PV25"/>
<dbReference type="InterPro" id="IPR011701">
    <property type="entry name" value="MFS"/>
</dbReference>
<keyword evidence="4 6" id="KW-1133">Transmembrane helix</keyword>
<keyword evidence="2" id="KW-0813">Transport</keyword>
<feature type="transmembrane region" description="Helical" evidence="6">
    <location>
        <begin position="306"/>
        <end position="324"/>
    </location>
</feature>
<dbReference type="PANTHER" id="PTHR43791">
    <property type="entry name" value="PERMEASE-RELATED"/>
    <property type="match status" value="1"/>
</dbReference>
<dbReference type="InterPro" id="IPR036259">
    <property type="entry name" value="MFS_trans_sf"/>
</dbReference>
<feature type="transmembrane region" description="Helical" evidence="6">
    <location>
        <begin position="361"/>
        <end position="382"/>
    </location>
</feature>
<protein>
    <recommendedName>
        <fullName evidence="7">Major facilitator superfamily (MFS) profile domain-containing protein</fullName>
    </recommendedName>
</protein>
<keyword evidence="5 6" id="KW-0472">Membrane</keyword>
<dbReference type="InterPro" id="IPR020846">
    <property type="entry name" value="MFS_dom"/>
</dbReference>
<dbReference type="PANTHER" id="PTHR43791:SF91">
    <property type="entry name" value="MAJOR FACILITATOR SUPERFAMILY (MFS) PROFILE DOMAIN-CONTAINING PROTEIN-RELATED"/>
    <property type="match status" value="1"/>
</dbReference>
<evidence type="ECO:0000256" key="6">
    <source>
        <dbReference type="SAM" id="Phobius"/>
    </source>
</evidence>
<organism evidence="8 9">
    <name type="scientific">Vermiconidia calcicola</name>
    <dbReference type="NCBI Taxonomy" id="1690605"/>
    <lineage>
        <taxon>Eukaryota</taxon>
        <taxon>Fungi</taxon>
        <taxon>Dikarya</taxon>
        <taxon>Ascomycota</taxon>
        <taxon>Pezizomycotina</taxon>
        <taxon>Dothideomycetes</taxon>
        <taxon>Dothideomycetidae</taxon>
        <taxon>Mycosphaerellales</taxon>
        <taxon>Extremaceae</taxon>
        <taxon>Vermiconidia</taxon>
    </lineage>
</organism>
<sequence length="485" mass="53371">MEAEKQDVLQVDQSQTDLREAAQLEIDHAAEKKLVRKVDRFVVPVVMIAYLLCFLDRVNIGNARLYGLEEDLNMSSAQYQAAVAVLFVTYVLVEVPSNLILKHFRPSRYIAFLAVSWGIVSTLTGVVQSYGGLIACRLLLGLMEGGLLPGLTVYLTMFYTKKELALRIGYLFVSSALAGACGGLLAYGIGFMDGVAGQSGWRWVFIIEGIPTTLYGFAIWLLLADSPSTAWYLTPDERHLLVARLHRQPGFHEELLRKDSIAAFKDWKTWLFAAGQFTVNSMLYSYSIFLPTIIKGLGHWSSTQAQALTVPVYASGAISYLLVARLSDAHQLRGPYQIGAACTCMIGYGLLIARVGPAVHYFATFVIALGLFIAVGIPLAWLPSNNPRYGKRTAATGVQIAVCNTSGILAPFLYPATDGPHYTMGFSVSIGLLGFGSFLYGFASLYLHRVNKRRMEGKEDHKVAGMTDYEIDALGDESPRFVYTF</sequence>
<reference evidence="8 9" key="1">
    <citation type="submission" date="2023-06" db="EMBL/GenBank/DDBJ databases">
        <title>Black Yeasts Isolated from many extreme environments.</title>
        <authorList>
            <person name="Coleine C."/>
            <person name="Stajich J.E."/>
            <person name="Selbmann L."/>
        </authorList>
    </citation>
    <scope>NUCLEOTIDE SEQUENCE [LARGE SCALE GENOMIC DNA]</scope>
    <source>
        <strain evidence="8 9">CCFEE 5887</strain>
    </source>
</reference>
<feature type="transmembrane region" description="Helical" evidence="6">
    <location>
        <begin position="201"/>
        <end position="223"/>
    </location>
</feature>
<dbReference type="FunFam" id="1.20.1250.20:FF:000034">
    <property type="entry name" value="MFS general substrate transporter"/>
    <property type="match status" value="1"/>
</dbReference>
<name>A0AAV9PV25_9PEZI</name>
<evidence type="ECO:0000256" key="4">
    <source>
        <dbReference type="ARBA" id="ARBA00022989"/>
    </source>
</evidence>
<dbReference type="PROSITE" id="PS50850">
    <property type="entry name" value="MFS"/>
    <property type="match status" value="1"/>
</dbReference>
<feature type="domain" description="Major facilitator superfamily (MFS) profile" evidence="7">
    <location>
        <begin position="42"/>
        <end position="454"/>
    </location>
</feature>
<feature type="transmembrane region" description="Helical" evidence="6">
    <location>
        <begin position="426"/>
        <end position="447"/>
    </location>
</feature>
<evidence type="ECO:0000256" key="5">
    <source>
        <dbReference type="ARBA" id="ARBA00023136"/>
    </source>
</evidence>
<evidence type="ECO:0000313" key="9">
    <source>
        <dbReference type="Proteomes" id="UP001345827"/>
    </source>
</evidence>
<dbReference type="Proteomes" id="UP001345827">
    <property type="component" value="Unassembled WGS sequence"/>
</dbReference>
<accession>A0AAV9PV25</accession>
<dbReference type="SUPFAM" id="SSF103473">
    <property type="entry name" value="MFS general substrate transporter"/>
    <property type="match status" value="1"/>
</dbReference>
<keyword evidence="3 6" id="KW-0812">Transmembrane</keyword>
<comment type="caution">
    <text evidence="8">The sequence shown here is derived from an EMBL/GenBank/DDBJ whole genome shotgun (WGS) entry which is preliminary data.</text>
</comment>
<feature type="transmembrane region" description="Helical" evidence="6">
    <location>
        <begin position="78"/>
        <end position="97"/>
    </location>
</feature>
<dbReference type="GO" id="GO:0022857">
    <property type="term" value="F:transmembrane transporter activity"/>
    <property type="evidence" value="ECO:0007669"/>
    <property type="project" value="InterPro"/>
</dbReference>
<gene>
    <name evidence="8" type="ORF">LTR25_009363</name>
</gene>
<proteinExistence type="predicted"/>
<evidence type="ECO:0000259" key="7">
    <source>
        <dbReference type="PROSITE" id="PS50850"/>
    </source>
</evidence>
<evidence type="ECO:0000256" key="2">
    <source>
        <dbReference type="ARBA" id="ARBA00022448"/>
    </source>
</evidence>
<feature type="transmembrane region" description="Helical" evidence="6">
    <location>
        <begin position="137"/>
        <end position="156"/>
    </location>
</feature>
<evidence type="ECO:0000313" key="8">
    <source>
        <dbReference type="EMBL" id="KAK5530117.1"/>
    </source>
</evidence>